<gene>
    <name evidence="1" type="ORF">NECAME_15032</name>
</gene>
<evidence type="ECO:0000313" key="1">
    <source>
        <dbReference type="EMBL" id="ETN69857.1"/>
    </source>
</evidence>
<accession>W2SMB6</accession>
<dbReference type="OrthoDB" id="5787667at2759"/>
<proteinExistence type="predicted"/>
<protein>
    <submittedName>
        <fullName evidence="1">Uncharacterized protein</fullName>
    </submittedName>
</protein>
<organism evidence="1 2">
    <name type="scientific">Necator americanus</name>
    <name type="common">Human hookworm</name>
    <dbReference type="NCBI Taxonomy" id="51031"/>
    <lineage>
        <taxon>Eukaryota</taxon>
        <taxon>Metazoa</taxon>
        <taxon>Ecdysozoa</taxon>
        <taxon>Nematoda</taxon>
        <taxon>Chromadorea</taxon>
        <taxon>Rhabditida</taxon>
        <taxon>Rhabditina</taxon>
        <taxon>Rhabditomorpha</taxon>
        <taxon>Strongyloidea</taxon>
        <taxon>Ancylostomatidae</taxon>
        <taxon>Bunostominae</taxon>
        <taxon>Necator</taxon>
    </lineage>
</organism>
<dbReference type="GeneID" id="25355059"/>
<reference evidence="2" key="1">
    <citation type="journal article" date="2014" name="Nat. Genet.">
        <title>Genome of the human hookworm Necator americanus.</title>
        <authorList>
            <person name="Tang Y.T."/>
            <person name="Gao X."/>
            <person name="Rosa B.A."/>
            <person name="Abubucker S."/>
            <person name="Hallsworth-Pepin K."/>
            <person name="Martin J."/>
            <person name="Tyagi R."/>
            <person name="Heizer E."/>
            <person name="Zhang X."/>
            <person name="Bhonagiri-Palsikar V."/>
            <person name="Minx P."/>
            <person name="Warren W.C."/>
            <person name="Wang Q."/>
            <person name="Zhan B."/>
            <person name="Hotez P.J."/>
            <person name="Sternberg P.W."/>
            <person name="Dougall A."/>
            <person name="Gaze S.T."/>
            <person name="Mulvenna J."/>
            <person name="Sotillo J."/>
            <person name="Ranganathan S."/>
            <person name="Rabelo E.M."/>
            <person name="Wilson R.K."/>
            <person name="Felgner P.L."/>
            <person name="Bethony J."/>
            <person name="Hawdon J.M."/>
            <person name="Gasser R.B."/>
            <person name="Loukas A."/>
            <person name="Mitreva M."/>
        </authorList>
    </citation>
    <scope>NUCLEOTIDE SEQUENCE [LARGE SCALE GENOMIC DNA]</scope>
</reference>
<evidence type="ECO:0000313" key="2">
    <source>
        <dbReference type="Proteomes" id="UP000053676"/>
    </source>
</evidence>
<feature type="non-terminal residue" evidence="1">
    <location>
        <position position="1"/>
    </location>
</feature>
<dbReference type="EMBL" id="KI669037">
    <property type="protein sequence ID" value="ETN69857.1"/>
    <property type="molecule type" value="Genomic_DNA"/>
</dbReference>
<keyword evidence="2" id="KW-1185">Reference proteome</keyword>
<dbReference type="Proteomes" id="UP000053676">
    <property type="component" value="Unassembled WGS sequence"/>
</dbReference>
<dbReference type="AlphaFoldDB" id="W2SMB6"/>
<dbReference type="KEGG" id="nai:NECAME_15032"/>
<sequence>HVDLFASGRVAANFSSTYIVGVRIGVNKRKELVMSSDTHLKISDEDLGRVMGISRYLNLSFTEKQLRAIVEAIDAGANPTALVEWLRQVEKSKRETTSESQPTV</sequence>
<dbReference type="CTD" id="25355059"/>
<name>W2SMB6_NECAM</name>